<dbReference type="InterPro" id="IPR006558">
    <property type="entry name" value="LamG-like"/>
</dbReference>
<dbReference type="Gene3D" id="2.60.120.200">
    <property type="match status" value="1"/>
</dbReference>
<dbReference type="SUPFAM" id="SSF49899">
    <property type="entry name" value="Concanavalin A-like lectins/glucanases"/>
    <property type="match status" value="1"/>
</dbReference>
<feature type="signal peptide" evidence="7">
    <location>
        <begin position="1"/>
        <end position="35"/>
    </location>
</feature>
<feature type="compositionally biased region" description="Basic and acidic residues" evidence="6">
    <location>
        <begin position="245"/>
        <end position="272"/>
    </location>
</feature>
<dbReference type="PROSITE" id="PS50025">
    <property type="entry name" value="LAM_G_DOMAIN"/>
    <property type="match status" value="1"/>
</dbReference>
<feature type="region of interest" description="Disordered" evidence="6">
    <location>
        <begin position="145"/>
        <end position="186"/>
    </location>
</feature>
<dbReference type="EC" id="3.2.1.18" evidence="3"/>
<dbReference type="Proteomes" id="UP000595046">
    <property type="component" value="Chromosome"/>
</dbReference>
<dbReference type="GO" id="GO:0005737">
    <property type="term" value="C:cytoplasm"/>
    <property type="evidence" value="ECO:0007669"/>
    <property type="project" value="TreeGrafter"/>
</dbReference>
<evidence type="ECO:0000259" key="8">
    <source>
        <dbReference type="PROSITE" id="PS50025"/>
    </source>
</evidence>
<keyword evidence="5" id="KW-1015">Disulfide bond</keyword>
<feature type="region of interest" description="Disordered" evidence="6">
    <location>
        <begin position="245"/>
        <end position="286"/>
    </location>
</feature>
<evidence type="ECO:0000256" key="5">
    <source>
        <dbReference type="ARBA" id="ARBA00023157"/>
    </source>
</evidence>
<comment type="similarity">
    <text evidence="2">Belongs to the glycosyl hydrolase 33 family.</text>
</comment>
<dbReference type="CDD" id="cd15482">
    <property type="entry name" value="Sialidase_non-viral"/>
    <property type="match status" value="1"/>
</dbReference>
<dbReference type="GO" id="GO:0004308">
    <property type="term" value="F:exo-alpha-sialidase activity"/>
    <property type="evidence" value="ECO:0007669"/>
    <property type="project" value="UniProtKB-EC"/>
</dbReference>
<feature type="compositionally biased region" description="Basic and acidic residues" evidence="6">
    <location>
        <begin position="147"/>
        <end position="160"/>
    </location>
</feature>
<accession>A0A7T1T3L8</accession>
<dbReference type="InterPro" id="IPR001791">
    <property type="entry name" value="Laminin_G"/>
</dbReference>
<dbReference type="GO" id="GO:0016020">
    <property type="term" value="C:membrane"/>
    <property type="evidence" value="ECO:0007669"/>
    <property type="project" value="TreeGrafter"/>
</dbReference>
<gene>
    <name evidence="9" type="ORF">G4Z16_04380</name>
</gene>
<dbReference type="AlphaFoldDB" id="A0A7T1T3L8"/>
<dbReference type="InterPro" id="IPR011040">
    <property type="entry name" value="Sialidase"/>
</dbReference>
<dbReference type="InterPro" id="IPR036278">
    <property type="entry name" value="Sialidase_sf"/>
</dbReference>
<dbReference type="KEGG" id="sbat:G4Z16_04380"/>
<evidence type="ECO:0000256" key="6">
    <source>
        <dbReference type="SAM" id="MobiDB-lite"/>
    </source>
</evidence>
<proteinExistence type="inferred from homology"/>
<feature type="chain" id="PRO_5032513534" description="exo-alpha-sialidase" evidence="7">
    <location>
        <begin position="36"/>
        <end position="618"/>
    </location>
</feature>
<evidence type="ECO:0000256" key="3">
    <source>
        <dbReference type="ARBA" id="ARBA00012733"/>
    </source>
</evidence>
<protein>
    <recommendedName>
        <fullName evidence="3">exo-alpha-sialidase</fullName>
        <ecNumber evidence="3">3.2.1.18</ecNumber>
    </recommendedName>
</protein>
<dbReference type="SMART" id="SM00282">
    <property type="entry name" value="LamG"/>
    <property type="match status" value="1"/>
</dbReference>
<organism evidence="9 10">
    <name type="scientific">Streptomyces bathyalis</name>
    <dbReference type="NCBI Taxonomy" id="2710756"/>
    <lineage>
        <taxon>Bacteria</taxon>
        <taxon>Bacillati</taxon>
        <taxon>Actinomycetota</taxon>
        <taxon>Actinomycetes</taxon>
        <taxon>Kitasatosporales</taxon>
        <taxon>Streptomycetaceae</taxon>
        <taxon>Streptomyces</taxon>
    </lineage>
</organism>
<dbReference type="Gene3D" id="2.120.10.10">
    <property type="match status" value="1"/>
</dbReference>
<dbReference type="CDD" id="cd00110">
    <property type="entry name" value="LamG"/>
    <property type="match status" value="1"/>
</dbReference>
<evidence type="ECO:0000256" key="2">
    <source>
        <dbReference type="ARBA" id="ARBA00009348"/>
    </source>
</evidence>
<evidence type="ECO:0000256" key="1">
    <source>
        <dbReference type="ARBA" id="ARBA00000427"/>
    </source>
</evidence>
<dbReference type="InterPro" id="IPR013320">
    <property type="entry name" value="ConA-like_dom_sf"/>
</dbReference>
<dbReference type="GO" id="GO:0006689">
    <property type="term" value="P:ganglioside catabolic process"/>
    <property type="evidence" value="ECO:0007669"/>
    <property type="project" value="TreeGrafter"/>
</dbReference>
<dbReference type="EMBL" id="CP048882">
    <property type="protein sequence ID" value="QPP05759.1"/>
    <property type="molecule type" value="Genomic_DNA"/>
</dbReference>
<evidence type="ECO:0000313" key="10">
    <source>
        <dbReference type="Proteomes" id="UP000595046"/>
    </source>
</evidence>
<dbReference type="RefSeq" id="WP_197349277.1">
    <property type="nucleotide sequence ID" value="NZ_CP048882.1"/>
</dbReference>
<feature type="domain" description="Laminin G" evidence="8">
    <location>
        <begin position="442"/>
        <end position="618"/>
    </location>
</feature>
<dbReference type="PANTHER" id="PTHR10628:SF30">
    <property type="entry name" value="EXO-ALPHA-SIALIDASE"/>
    <property type="match status" value="1"/>
</dbReference>
<dbReference type="Pfam" id="PF13385">
    <property type="entry name" value="Laminin_G_3"/>
    <property type="match status" value="1"/>
</dbReference>
<sequence length="618" mass="66325">MSPGLSALRHGAFLRTGLLVSLCAALLAVPQPAAGAEASARSTEPPFTQQVLFKATPDQGYRCFRIPAVVRTVKGTLLAFAEGRVRDCGDAGDIDIVVRRSSDGGRTWGPLRVVSEGGGDTHGNPQPVVDERTGRILLAQTFNTGRADGKSCESPCDRTPHLQYSDDDGESWSPPRDLSSQIRPPDWNSWYATGPGHGLQLRHGRHGGRLVLGVNGETWRDGRNTRNHAALAISDDGGRNWRLGARDSHRHSDEGAFRQKPQEMSLHERRDGSVLASARETEGTDLGHRATAVARGGGEFFTTPFRALPGLYTPQVQGSVLSSGGTDRLLLSAPADPDRRRTMTIRSSYDEGATWEGVDRGRTVTTDWSGYSDMVRASGERIGLLYEGGPVDARDEIRFAAFTEDWLGPRRGPDPVTADRAPHAGDAAVLGGAQQVPGHHGNALAFDGRDDAVRLPLRRGLPLGERDFAARLWFRYTAGTGEQPLLWMGGVGTAQPQVRLVADPTGGRITAAVTARQVPAPSTTAQVSTASAYNDGRWHRVELRREDGQLRLTVDSESVSAPDVPGSVSVTSPFGVHLGQKVDSRAHFTGALDEVRVTSGGRSVLDIPLESVGSPRGR</sequence>
<dbReference type="SMART" id="SM00560">
    <property type="entry name" value="LamGL"/>
    <property type="match status" value="1"/>
</dbReference>
<name>A0A7T1T3L8_9ACTN</name>
<evidence type="ECO:0000313" key="9">
    <source>
        <dbReference type="EMBL" id="QPP05759.1"/>
    </source>
</evidence>
<evidence type="ECO:0000256" key="7">
    <source>
        <dbReference type="SAM" id="SignalP"/>
    </source>
</evidence>
<dbReference type="GO" id="GO:0009313">
    <property type="term" value="P:oligosaccharide catabolic process"/>
    <property type="evidence" value="ECO:0007669"/>
    <property type="project" value="TreeGrafter"/>
</dbReference>
<keyword evidence="4 7" id="KW-0732">Signal</keyword>
<dbReference type="Pfam" id="PF13088">
    <property type="entry name" value="BNR_2"/>
    <property type="match status" value="1"/>
</dbReference>
<dbReference type="InterPro" id="IPR026856">
    <property type="entry name" value="Sialidase_fam"/>
</dbReference>
<dbReference type="SUPFAM" id="SSF50939">
    <property type="entry name" value="Sialidases"/>
    <property type="match status" value="1"/>
</dbReference>
<dbReference type="PANTHER" id="PTHR10628">
    <property type="entry name" value="SIALIDASE"/>
    <property type="match status" value="1"/>
</dbReference>
<reference evidence="10" key="1">
    <citation type="submission" date="2020-02" db="EMBL/GenBank/DDBJ databases">
        <title>Streptomyces sp. ASO4wet.</title>
        <authorList>
            <person name="Risdian C."/>
            <person name="Landwehr W."/>
            <person name="Schupp P."/>
            <person name="Wink J."/>
        </authorList>
    </citation>
    <scope>NUCLEOTIDE SEQUENCE [LARGE SCALE GENOMIC DNA]</scope>
    <source>
        <strain evidence="10">ASO4wet</strain>
    </source>
</reference>
<keyword evidence="10" id="KW-1185">Reference proteome</keyword>
<comment type="catalytic activity">
    <reaction evidence="1">
        <text>Hydrolysis of alpha-(2-&gt;3)-, alpha-(2-&gt;6)-, alpha-(2-&gt;8)- glycosidic linkages of terminal sialic acid residues in oligosaccharides, glycoproteins, glycolipids, colominic acid and synthetic substrates.</text>
        <dbReference type="EC" id="3.2.1.18"/>
    </reaction>
</comment>
<evidence type="ECO:0000256" key="4">
    <source>
        <dbReference type="ARBA" id="ARBA00022729"/>
    </source>
</evidence>